<sequence>MRPIKSHHSVSDAMRRHRILASSQCVDNRAKLANLKRLIAATDQEYRSMMAELDRLDREGRVWLIVDLIHKTSLATLDLGASLMEVGGLKGGEAVRELSDQTREISDLNGALTDLVSGQASWNEFGRTVLGRAMGRIKPTSAGGVFAKGSADLALSGAENLGEIAKADAASRGTRTIEGGVDGLAGLVQRVADVADADPSNKTRTAKQVSAMAQIARAMVTYNRELEGAFNRRLEISGGLNASRSNFKAVMERTMTRYRRDAAEIERLVQSCM</sequence>
<dbReference type="KEGG" id="pzh:CX676_10660"/>
<reference evidence="2 3" key="1">
    <citation type="journal article" date="2013" name="Antonie Van Leeuwenhoek">
        <title>Paracoccus zhejiangensis sp. nov., isolated from activated sludge in wastewater-treatment system.</title>
        <authorList>
            <person name="Wu Z.G."/>
            <person name="Zhang D.F."/>
            <person name="Liu Y.L."/>
            <person name="Wang F."/>
            <person name="Jiang X."/>
            <person name="Li C."/>
            <person name="Li S.P."/>
            <person name="Hong Q."/>
            <person name="Li W.J."/>
        </authorList>
    </citation>
    <scope>NUCLEOTIDE SEQUENCE [LARGE SCALE GENOMIC DNA]</scope>
    <source>
        <strain evidence="2 3">J6</strain>
    </source>
</reference>
<dbReference type="Proteomes" id="UP000234530">
    <property type="component" value="Chromosome"/>
</dbReference>
<dbReference type="AlphaFoldDB" id="A0A2H5EZ48"/>
<accession>A0A2H5EZ48</accession>
<proteinExistence type="predicted"/>
<evidence type="ECO:0000313" key="2">
    <source>
        <dbReference type="EMBL" id="AUH64564.1"/>
    </source>
</evidence>
<gene>
    <name evidence="2" type="ORF">CX676_10660</name>
</gene>
<evidence type="ECO:0000313" key="3">
    <source>
        <dbReference type="Proteomes" id="UP000234530"/>
    </source>
</evidence>
<organism evidence="2 3">
    <name type="scientific">Paracoccus zhejiangensis</name>
    <dbReference type="NCBI Taxonomy" id="1077935"/>
    <lineage>
        <taxon>Bacteria</taxon>
        <taxon>Pseudomonadati</taxon>
        <taxon>Pseudomonadota</taxon>
        <taxon>Alphaproteobacteria</taxon>
        <taxon>Rhodobacterales</taxon>
        <taxon>Paracoccaceae</taxon>
        <taxon>Paracoccus</taxon>
    </lineage>
</organism>
<keyword evidence="1" id="KW-0175">Coiled coil</keyword>
<feature type="coiled-coil region" evidence="1">
    <location>
        <begin position="32"/>
        <end position="59"/>
    </location>
</feature>
<name>A0A2H5EZ48_9RHOB</name>
<protein>
    <submittedName>
        <fullName evidence="2">Uncharacterized protein</fullName>
    </submittedName>
</protein>
<evidence type="ECO:0000256" key="1">
    <source>
        <dbReference type="SAM" id="Coils"/>
    </source>
</evidence>
<keyword evidence="3" id="KW-1185">Reference proteome</keyword>
<dbReference type="EMBL" id="CP025430">
    <property type="protein sequence ID" value="AUH64564.1"/>
    <property type="molecule type" value="Genomic_DNA"/>
</dbReference>